<dbReference type="OrthoDB" id="5197658at2"/>
<dbReference type="Proteomes" id="UP000007947">
    <property type="component" value="Chromosome"/>
</dbReference>
<dbReference type="HOGENOM" id="CLU_2634133_0_0_11"/>
<dbReference type="KEGG" id="mph:MLP_51260"/>
<dbReference type="InterPro" id="IPR044054">
    <property type="entry name" value="Rv0078B"/>
</dbReference>
<protein>
    <submittedName>
        <fullName evidence="1">Uncharacterized protein</fullName>
    </submittedName>
</protein>
<organism evidence="1 2">
    <name type="scientific">Microlunatus phosphovorus (strain ATCC 700054 / DSM 10555 / JCM 9379 / NBRC 101784 / NCIMB 13414 / VKM Ac-1990 / NM-1)</name>
    <dbReference type="NCBI Taxonomy" id="1032480"/>
    <lineage>
        <taxon>Bacteria</taxon>
        <taxon>Bacillati</taxon>
        <taxon>Actinomycetota</taxon>
        <taxon>Actinomycetes</taxon>
        <taxon>Propionibacteriales</taxon>
        <taxon>Propionibacteriaceae</taxon>
        <taxon>Microlunatus</taxon>
    </lineage>
</organism>
<dbReference type="EMBL" id="AP012204">
    <property type="protein sequence ID" value="BAK38140.1"/>
    <property type="molecule type" value="Genomic_DNA"/>
</dbReference>
<keyword evidence="2" id="KW-1185">Reference proteome</keyword>
<dbReference type="RefSeq" id="WP_013865954.1">
    <property type="nucleotide sequence ID" value="NC_015635.1"/>
</dbReference>
<dbReference type="STRING" id="1032480.MLP_51260"/>
<evidence type="ECO:0000313" key="2">
    <source>
        <dbReference type="Proteomes" id="UP000007947"/>
    </source>
</evidence>
<proteinExistence type="predicted"/>
<dbReference type="Pfam" id="PF18993">
    <property type="entry name" value="Rv0078B"/>
    <property type="match status" value="1"/>
</dbReference>
<accession>F5XHD2</accession>
<name>F5XHD2_MICPN</name>
<dbReference type="AlphaFoldDB" id="F5XHD2"/>
<evidence type="ECO:0000313" key="1">
    <source>
        <dbReference type="EMBL" id="BAK38140.1"/>
    </source>
</evidence>
<gene>
    <name evidence="1" type="ordered locus">MLP_51260</name>
</gene>
<reference evidence="1 2" key="1">
    <citation type="submission" date="2011-05" db="EMBL/GenBank/DDBJ databases">
        <title>Whole genome sequence of Microlunatus phosphovorus NM-1.</title>
        <authorList>
            <person name="Hosoyama A."/>
            <person name="Sasaki K."/>
            <person name="Harada T."/>
            <person name="Igarashi R."/>
            <person name="Kawakoshi A."/>
            <person name="Sasagawa M."/>
            <person name="Fukada J."/>
            <person name="Nakamura S."/>
            <person name="Katano Y."/>
            <person name="Hanada S."/>
            <person name="Kamagata Y."/>
            <person name="Nakamura N."/>
            <person name="Yamazaki S."/>
            <person name="Fujita N."/>
        </authorList>
    </citation>
    <scope>NUCLEOTIDE SEQUENCE [LARGE SCALE GENOMIC DNA]</scope>
    <source>
        <strain evidence="2">ATCC 700054 / DSM 10555 / JCM 9379 / NBRC 101784 / NCIMB 13414 / VKM Ac-1990 / NM-1</strain>
    </source>
</reference>
<sequence>MSATAEGSESEFVPTPEGQRVRDVFDLHEFGVALYRQRMRRENPDADDVEIDALTRAWLIAPPQPDRLRNALGDRAW</sequence>